<dbReference type="Proteomes" id="UP000001593">
    <property type="component" value="Unassembled WGS sequence"/>
</dbReference>
<name>A7RKK7_NEMVE</name>
<sequence length="145" mass="15975">FCDQSTDGGGWVVIQTRQSPYNTSFHRNAKAYEDGFGKLNEEFWLGNLVIHTLSSSSARELRVVLEANVRVEFGVYAKFRVFRNYSLDVGGFSGSIGDAISSSISQSGMLFSTFDNDRDTALGKNCASSSKSGWWYSDCGHADLN</sequence>
<feature type="non-terminal residue" evidence="2">
    <location>
        <position position="145"/>
    </location>
</feature>
<dbReference type="GO" id="GO:0005615">
    <property type="term" value="C:extracellular space"/>
    <property type="evidence" value="ECO:0000318"/>
    <property type="project" value="GO_Central"/>
</dbReference>
<evidence type="ECO:0000259" key="1">
    <source>
        <dbReference type="PROSITE" id="PS51406"/>
    </source>
</evidence>
<protein>
    <recommendedName>
        <fullName evidence="1">Fibrinogen C-terminal domain-containing protein</fullName>
    </recommendedName>
</protein>
<feature type="non-terminal residue" evidence="2">
    <location>
        <position position="1"/>
    </location>
</feature>
<dbReference type="EMBL" id="DS469516">
    <property type="protein sequence ID" value="EDO47925.1"/>
    <property type="molecule type" value="Genomic_DNA"/>
</dbReference>
<evidence type="ECO:0000313" key="2">
    <source>
        <dbReference type="EMBL" id="EDO47925.1"/>
    </source>
</evidence>
<proteinExistence type="predicted"/>
<organism evidence="2 3">
    <name type="scientific">Nematostella vectensis</name>
    <name type="common">Starlet sea anemone</name>
    <dbReference type="NCBI Taxonomy" id="45351"/>
    <lineage>
        <taxon>Eukaryota</taxon>
        <taxon>Metazoa</taxon>
        <taxon>Cnidaria</taxon>
        <taxon>Anthozoa</taxon>
        <taxon>Hexacorallia</taxon>
        <taxon>Actiniaria</taxon>
        <taxon>Edwardsiidae</taxon>
        <taxon>Nematostella</taxon>
    </lineage>
</organism>
<reference evidence="2 3" key="1">
    <citation type="journal article" date="2007" name="Science">
        <title>Sea anemone genome reveals ancestral eumetazoan gene repertoire and genomic organization.</title>
        <authorList>
            <person name="Putnam N.H."/>
            <person name="Srivastava M."/>
            <person name="Hellsten U."/>
            <person name="Dirks B."/>
            <person name="Chapman J."/>
            <person name="Salamov A."/>
            <person name="Terry A."/>
            <person name="Shapiro H."/>
            <person name="Lindquist E."/>
            <person name="Kapitonov V.V."/>
            <person name="Jurka J."/>
            <person name="Genikhovich G."/>
            <person name="Grigoriev I.V."/>
            <person name="Lucas S.M."/>
            <person name="Steele R.E."/>
            <person name="Finnerty J.R."/>
            <person name="Technau U."/>
            <person name="Martindale M.Q."/>
            <person name="Rokhsar D.S."/>
        </authorList>
    </citation>
    <scope>NUCLEOTIDE SEQUENCE [LARGE SCALE GENOMIC DNA]</scope>
    <source>
        <strain evidence="3">CH2 X CH6</strain>
    </source>
</reference>
<keyword evidence="3" id="KW-1185">Reference proteome</keyword>
<dbReference type="InterPro" id="IPR036056">
    <property type="entry name" value="Fibrinogen-like_C"/>
</dbReference>
<dbReference type="PhylomeDB" id="A7RKK7"/>
<feature type="domain" description="Fibrinogen C-terminal" evidence="1">
    <location>
        <begin position="1"/>
        <end position="145"/>
    </location>
</feature>
<dbReference type="PROSITE" id="PS51406">
    <property type="entry name" value="FIBRINOGEN_C_2"/>
    <property type="match status" value="1"/>
</dbReference>
<dbReference type="PANTHER" id="PTHR19143:SF444">
    <property type="entry name" value="PROTEIN SCABROUS"/>
    <property type="match status" value="1"/>
</dbReference>
<dbReference type="Gene3D" id="3.90.215.10">
    <property type="entry name" value="Gamma Fibrinogen, chain A, domain 1"/>
    <property type="match status" value="1"/>
</dbReference>
<dbReference type="AlphaFoldDB" id="A7RKK7"/>
<dbReference type="PANTHER" id="PTHR19143">
    <property type="entry name" value="FIBRINOGEN/TENASCIN/ANGIOPOEITIN"/>
    <property type="match status" value="1"/>
</dbReference>
<accession>A7RKK7</accession>
<dbReference type="OMA" id="QYNGENC"/>
<gene>
    <name evidence="2" type="ORF">NEMVEDRAFT_v1g84873</name>
</gene>
<dbReference type="eggNOG" id="KOG2579">
    <property type="taxonomic scope" value="Eukaryota"/>
</dbReference>
<dbReference type="SUPFAM" id="SSF56496">
    <property type="entry name" value="Fibrinogen C-terminal domain-like"/>
    <property type="match status" value="1"/>
</dbReference>
<dbReference type="Pfam" id="PF00147">
    <property type="entry name" value="Fibrinogen_C"/>
    <property type="match status" value="1"/>
</dbReference>
<dbReference type="InterPro" id="IPR014716">
    <property type="entry name" value="Fibrinogen_a/b/g_C_1"/>
</dbReference>
<dbReference type="InterPro" id="IPR050373">
    <property type="entry name" value="Fibrinogen_C-term_domain"/>
</dbReference>
<dbReference type="HOGENOM" id="CLU_038628_6_2_1"/>
<dbReference type="InParanoid" id="A7RKK7"/>
<dbReference type="STRING" id="45351.A7RKK7"/>
<dbReference type="InterPro" id="IPR002181">
    <property type="entry name" value="Fibrinogen_a/b/g_C_dom"/>
</dbReference>
<dbReference type="SMART" id="SM00186">
    <property type="entry name" value="FBG"/>
    <property type="match status" value="1"/>
</dbReference>
<evidence type="ECO:0000313" key="3">
    <source>
        <dbReference type="Proteomes" id="UP000001593"/>
    </source>
</evidence>